<comment type="caution">
    <text evidence="2">The sequence shown here is derived from an EMBL/GenBank/DDBJ whole genome shotgun (WGS) entry which is preliminary data.</text>
</comment>
<name>F9W232_9ACTN</name>
<dbReference type="RefSeq" id="WP_006360958.1">
    <property type="nucleotide sequence ID" value="NZ_BACI01000118.1"/>
</dbReference>
<evidence type="ECO:0000313" key="2">
    <source>
        <dbReference type="EMBL" id="GAA14892.1"/>
    </source>
</evidence>
<dbReference type="STRING" id="1027371.GOALK_118_00100"/>
<accession>F9W232</accession>
<dbReference type="GO" id="GO:0004497">
    <property type="term" value="F:monooxygenase activity"/>
    <property type="evidence" value="ECO:0007669"/>
    <property type="project" value="UniProtKB-KW"/>
</dbReference>
<dbReference type="Proteomes" id="UP000003558">
    <property type="component" value="Unassembled WGS sequence"/>
</dbReference>
<feature type="domain" description="DUF4873" evidence="1">
    <location>
        <begin position="13"/>
        <end position="103"/>
    </location>
</feature>
<reference evidence="2 3" key="1">
    <citation type="submission" date="2011-05" db="EMBL/GenBank/DDBJ databases">
        <title>Whole genome shotgun sequence of Gordonia alkanivorans NBRC 16433.</title>
        <authorList>
            <person name="Hosoyama A."/>
            <person name="Nakamura S."/>
            <person name="Takarada H."/>
            <person name="Tsuchikane K."/>
            <person name="Yamazaki S."/>
            <person name="Fujita N."/>
        </authorList>
    </citation>
    <scope>NUCLEOTIDE SEQUENCE [LARGE SCALE GENOMIC DNA]</scope>
    <source>
        <strain evidence="2 3">NBRC 16433</strain>
    </source>
</reference>
<protein>
    <submittedName>
        <fullName evidence="2">Putative flavin-containing monooxygenase</fullName>
    </submittedName>
</protein>
<keyword evidence="2" id="KW-0503">Monooxygenase</keyword>
<evidence type="ECO:0000259" key="1">
    <source>
        <dbReference type="Pfam" id="PF16170"/>
    </source>
</evidence>
<organism evidence="2 3">
    <name type="scientific">Gordonia alkanivorans NBRC 16433</name>
    <dbReference type="NCBI Taxonomy" id="1027371"/>
    <lineage>
        <taxon>Bacteria</taxon>
        <taxon>Bacillati</taxon>
        <taxon>Actinomycetota</taxon>
        <taxon>Actinomycetes</taxon>
        <taxon>Mycobacteriales</taxon>
        <taxon>Gordoniaceae</taxon>
        <taxon>Gordonia</taxon>
    </lineage>
</organism>
<dbReference type="eggNOG" id="ENOG50339QI">
    <property type="taxonomic scope" value="Bacteria"/>
</dbReference>
<evidence type="ECO:0000313" key="3">
    <source>
        <dbReference type="Proteomes" id="UP000003558"/>
    </source>
</evidence>
<proteinExistence type="predicted"/>
<dbReference type="EMBL" id="BACI01000118">
    <property type="protein sequence ID" value="GAA14892.1"/>
    <property type="molecule type" value="Genomic_DNA"/>
</dbReference>
<dbReference type="InterPro" id="IPR032371">
    <property type="entry name" value="DUF4873"/>
</dbReference>
<sequence>MSSVFTHSPHENSDYIGDATIIVRGTEIPAHIELKGYREPIDGIFRWIGRVSANDQLTEILGDAQRTKVTVRTSHSARPAFIGDPDPWNRYRIIGKSTPPYHVPIELSEIEGDDGAE</sequence>
<keyword evidence="2" id="KW-0560">Oxidoreductase</keyword>
<dbReference type="AlphaFoldDB" id="F9W232"/>
<dbReference type="Pfam" id="PF16170">
    <property type="entry name" value="DUF4873"/>
    <property type="match status" value="1"/>
</dbReference>
<gene>
    <name evidence="2" type="ORF">GOALK_118_00100</name>
</gene>